<dbReference type="SUPFAM" id="SSF53474">
    <property type="entry name" value="alpha/beta-Hydrolases"/>
    <property type="match status" value="1"/>
</dbReference>
<feature type="domain" description="Alpha/beta hydrolase fold-3" evidence="2">
    <location>
        <begin position="72"/>
        <end position="280"/>
    </location>
</feature>
<keyword evidence="1" id="KW-0378">Hydrolase</keyword>
<dbReference type="STRING" id="446465.Bfae_04980"/>
<dbReference type="eggNOG" id="COG0657">
    <property type="taxonomic scope" value="Bacteria"/>
</dbReference>
<evidence type="ECO:0000256" key="1">
    <source>
        <dbReference type="ARBA" id="ARBA00022801"/>
    </source>
</evidence>
<dbReference type="PANTHER" id="PTHR48081:SF8">
    <property type="entry name" value="ALPHA_BETA HYDROLASE FOLD-3 DOMAIN-CONTAINING PROTEIN-RELATED"/>
    <property type="match status" value="1"/>
</dbReference>
<dbReference type="KEGG" id="bfa:Bfae_04980"/>
<dbReference type="InterPro" id="IPR013094">
    <property type="entry name" value="AB_hydrolase_3"/>
</dbReference>
<organism evidence="3 4">
    <name type="scientific">Brachybacterium faecium (strain ATCC 43885 / DSM 4810 / JCM 11609 / LMG 19847 / NBRC 14762 / NCIMB 9860 / 6-10)</name>
    <dbReference type="NCBI Taxonomy" id="446465"/>
    <lineage>
        <taxon>Bacteria</taxon>
        <taxon>Bacillati</taxon>
        <taxon>Actinomycetota</taxon>
        <taxon>Actinomycetes</taxon>
        <taxon>Micrococcales</taxon>
        <taxon>Dermabacteraceae</taxon>
        <taxon>Brachybacterium</taxon>
    </lineage>
</organism>
<dbReference type="HOGENOM" id="CLU_012494_6_1_11"/>
<name>C7MHF8_BRAFD</name>
<keyword evidence="4" id="KW-1185">Reference proteome</keyword>
<evidence type="ECO:0000313" key="4">
    <source>
        <dbReference type="Proteomes" id="UP000001919"/>
    </source>
</evidence>
<proteinExistence type="predicted"/>
<dbReference type="EMBL" id="CP001643">
    <property type="protein sequence ID" value="ACU84367.1"/>
    <property type="molecule type" value="Genomic_DNA"/>
</dbReference>
<dbReference type="OrthoDB" id="9803828at2"/>
<gene>
    <name evidence="3" type="ordered locus">Bfae_04980</name>
</gene>
<dbReference type="PATRIC" id="fig|446465.5.peg.490"/>
<sequence>MDIEQVDPALRTATQRLPVPDLSRPLTRTALRIATRLMPVPRTGSVAVRTVRADGMRLRIYWPRVRHSDAALLWIHGGGLLFGDARQDEALCARTARELGIVIVSANYRFAPEHPFPAAHEDVHAAWQWMLAHTAELRIAADRIAIGGESAGGGLAAGLVQRLHDEDGTQPCAQWLFAPMLDDRTAADASLDALDHWVWNNRANRVGWGAYLPGRSGTAQVPASAAPARRTDLTGLPPTYLAVGDIELFLQENTEYARRLAQAGVPVELDVVPGAPHGFENWARTSAPAQALLGRARAWLAGALG</sequence>
<dbReference type="InterPro" id="IPR050300">
    <property type="entry name" value="GDXG_lipolytic_enzyme"/>
</dbReference>
<reference evidence="3 4" key="1">
    <citation type="journal article" date="2009" name="Stand. Genomic Sci.">
        <title>Complete genome sequence of Brachybacterium faecium type strain (Schefferle 6-10).</title>
        <authorList>
            <person name="Lapidus A."/>
            <person name="Pukall R."/>
            <person name="Labuttii K."/>
            <person name="Copeland A."/>
            <person name="Del Rio T.G."/>
            <person name="Nolan M."/>
            <person name="Chen F."/>
            <person name="Lucas S."/>
            <person name="Tice H."/>
            <person name="Cheng J.F."/>
            <person name="Bruce D."/>
            <person name="Goodwin L."/>
            <person name="Pitluck S."/>
            <person name="Rohde M."/>
            <person name="Goker M."/>
            <person name="Pati A."/>
            <person name="Ivanova N."/>
            <person name="Mavrommatis K."/>
            <person name="Chen A."/>
            <person name="Palaniappan K."/>
            <person name="D'haeseleer P."/>
            <person name="Chain P."/>
            <person name="Bristow J."/>
            <person name="Eisen J.A."/>
            <person name="Markowitz V."/>
            <person name="Hugenholtz P."/>
            <person name="Kyrpides N.C."/>
            <person name="Klenk H.P."/>
        </authorList>
    </citation>
    <scope>NUCLEOTIDE SEQUENCE [LARGE SCALE GENOMIC DNA]</scope>
    <source>
        <strain evidence="4">ATCC 43885 / DSM 4810 / JCM 11609 / LMG 19847 / NBRC 14762 / NCIMB 9860 / 6-10</strain>
    </source>
</reference>
<dbReference type="InterPro" id="IPR029058">
    <property type="entry name" value="AB_hydrolase_fold"/>
</dbReference>
<evidence type="ECO:0000259" key="2">
    <source>
        <dbReference type="Pfam" id="PF07859"/>
    </source>
</evidence>
<dbReference type="Proteomes" id="UP000001919">
    <property type="component" value="Chromosome"/>
</dbReference>
<protein>
    <submittedName>
        <fullName evidence="3">Esterase/lipase</fullName>
    </submittedName>
</protein>
<dbReference type="AlphaFoldDB" id="C7MHF8"/>
<dbReference type="Pfam" id="PF07859">
    <property type="entry name" value="Abhydrolase_3"/>
    <property type="match status" value="1"/>
</dbReference>
<dbReference type="GO" id="GO:0016787">
    <property type="term" value="F:hydrolase activity"/>
    <property type="evidence" value="ECO:0007669"/>
    <property type="project" value="UniProtKB-KW"/>
</dbReference>
<evidence type="ECO:0000313" key="3">
    <source>
        <dbReference type="EMBL" id="ACU84367.1"/>
    </source>
</evidence>
<dbReference type="PANTHER" id="PTHR48081">
    <property type="entry name" value="AB HYDROLASE SUPERFAMILY PROTEIN C4A8.06C"/>
    <property type="match status" value="1"/>
</dbReference>
<dbReference type="Gene3D" id="3.40.50.1820">
    <property type="entry name" value="alpha/beta hydrolase"/>
    <property type="match status" value="1"/>
</dbReference>
<accession>C7MHF8</accession>